<dbReference type="InterPro" id="IPR008428">
    <property type="entry name" value="Chond_GalNAc"/>
</dbReference>
<dbReference type="GO" id="GO:0032580">
    <property type="term" value="C:Golgi cisterna membrane"/>
    <property type="evidence" value="ECO:0007669"/>
    <property type="project" value="UniProtKB-SubCell"/>
</dbReference>
<protein>
    <recommendedName>
        <fullName evidence="9">Hexosyltransferase</fullName>
        <ecNumber evidence="9">2.4.1.-</ecNumber>
    </recommendedName>
</protein>
<dbReference type="OrthoDB" id="431432at2759"/>
<evidence type="ECO:0000256" key="6">
    <source>
        <dbReference type="ARBA" id="ARBA00022989"/>
    </source>
</evidence>
<evidence type="ECO:0000313" key="10">
    <source>
        <dbReference type="EMBL" id="KAG8223078.1"/>
    </source>
</evidence>
<dbReference type="AlphaFoldDB" id="A0A8K0JZD3"/>
<dbReference type="SUPFAM" id="SSF53448">
    <property type="entry name" value="Nucleotide-diphospho-sugar transferases"/>
    <property type="match status" value="1"/>
</dbReference>
<evidence type="ECO:0000256" key="5">
    <source>
        <dbReference type="ARBA" id="ARBA00022968"/>
    </source>
</evidence>
<dbReference type="InterPro" id="IPR051227">
    <property type="entry name" value="CS_glycosyltransferase"/>
</dbReference>
<comment type="subcellular location">
    <subcellularLocation>
        <location evidence="1 9">Golgi apparatus</location>
        <location evidence="1 9">Golgi stack membrane</location>
        <topology evidence="1 9">Single-pass type II membrane protein</topology>
    </subcellularLocation>
</comment>
<dbReference type="Pfam" id="PF05679">
    <property type="entry name" value="CHGN"/>
    <property type="match status" value="1"/>
</dbReference>
<evidence type="ECO:0000256" key="9">
    <source>
        <dbReference type="RuleBase" id="RU364016"/>
    </source>
</evidence>
<dbReference type="InterPro" id="IPR029044">
    <property type="entry name" value="Nucleotide-diphossugar_trans"/>
</dbReference>
<keyword evidence="11" id="KW-1185">Reference proteome</keyword>
<reference evidence="10" key="2">
    <citation type="submission" date="2017-10" db="EMBL/GenBank/DDBJ databases">
        <title>Ladona fulva Genome sequencing and assembly.</title>
        <authorList>
            <person name="Murali S."/>
            <person name="Richards S."/>
            <person name="Bandaranaike D."/>
            <person name="Bellair M."/>
            <person name="Blankenburg K."/>
            <person name="Chao H."/>
            <person name="Dinh H."/>
            <person name="Doddapaneni H."/>
            <person name="Dugan-Rocha S."/>
            <person name="Elkadiri S."/>
            <person name="Gnanaolivu R."/>
            <person name="Hernandez B."/>
            <person name="Skinner E."/>
            <person name="Javaid M."/>
            <person name="Lee S."/>
            <person name="Li M."/>
            <person name="Ming W."/>
            <person name="Munidasa M."/>
            <person name="Muniz J."/>
            <person name="Nguyen L."/>
            <person name="Hughes D."/>
            <person name="Osuji N."/>
            <person name="Pu L.-L."/>
            <person name="Puazo M."/>
            <person name="Qu C."/>
            <person name="Quiroz J."/>
            <person name="Raj R."/>
            <person name="Weissenberger G."/>
            <person name="Xin Y."/>
            <person name="Zou X."/>
            <person name="Han Y."/>
            <person name="Worley K."/>
            <person name="Muzny D."/>
            <person name="Gibbs R."/>
        </authorList>
    </citation>
    <scope>NUCLEOTIDE SEQUENCE</scope>
    <source>
        <strain evidence="10">Sampled in the wild</strain>
    </source>
</reference>
<evidence type="ECO:0000256" key="1">
    <source>
        <dbReference type="ARBA" id="ARBA00004447"/>
    </source>
</evidence>
<gene>
    <name evidence="10" type="ORF">J437_LFUL002026</name>
</gene>
<evidence type="ECO:0000256" key="3">
    <source>
        <dbReference type="ARBA" id="ARBA00022679"/>
    </source>
</evidence>
<evidence type="ECO:0000256" key="8">
    <source>
        <dbReference type="ARBA" id="ARBA00023136"/>
    </source>
</evidence>
<keyword evidence="8" id="KW-0472">Membrane</keyword>
<keyword evidence="4" id="KW-0812">Transmembrane</keyword>
<organism evidence="10 11">
    <name type="scientific">Ladona fulva</name>
    <name type="common">Scarce chaser dragonfly</name>
    <name type="synonym">Libellula fulva</name>
    <dbReference type="NCBI Taxonomy" id="123851"/>
    <lineage>
        <taxon>Eukaryota</taxon>
        <taxon>Metazoa</taxon>
        <taxon>Ecdysozoa</taxon>
        <taxon>Arthropoda</taxon>
        <taxon>Hexapoda</taxon>
        <taxon>Insecta</taxon>
        <taxon>Pterygota</taxon>
        <taxon>Palaeoptera</taxon>
        <taxon>Odonata</taxon>
        <taxon>Epiprocta</taxon>
        <taxon>Anisoptera</taxon>
        <taxon>Libelluloidea</taxon>
        <taxon>Libellulidae</taxon>
        <taxon>Ladona</taxon>
    </lineage>
</organism>
<keyword evidence="6" id="KW-1133">Transmembrane helix</keyword>
<dbReference type="EMBL" id="KZ308152">
    <property type="protein sequence ID" value="KAG8223078.1"/>
    <property type="molecule type" value="Genomic_DNA"/>
</dbReference>
<comment type="caution">
    <text evidence="10">The sequence shown here is derived from an EMBL/GenBank/DDBJ whole genome shotgun (WGS) entry which is preliminary data.</text>
</comment>
<name>A0A8K0JZD3_LADFU</name>
<keyword evidence="5 9" id="KW-0735">Signal-anchor</keyword>
<reference evidence="10" key="1">
    <citation type="submission" date="2013-04" db="EMBL/GenBank/DDBJ databases">
        <authorList>
            <person name="Qu J."/>
            <person name="Murali S.C."/>
            <person name="Bandaranaike D."/>
            <person name="Bellair M."/>
            <person name="Blankenburg K."/>
            <person name="Chao H."/>
            <person name="Dinh H."/>
            <person name="Doddapaneni H."/>
            <person name="Downs B."/>
            <person name="Dugan-Rocha S."/>
            <person name="Elkadiri S."/>
            <person name="Gnanaolivu R.D."/>
            <person name="Hernandez B."/>
            <person name="Javaid M."/>
            <person name="Jayaseelan J.C."/>
            <person name="Lee S."/>
            <person name="Li M."/>
            <person name="Ming W."/>
            <person name="Munidasa M."/>
            <person name="Muniz J."/>
            <person name="Nguyen L."/>
            <person name="Ongeri F."/>
            <person name="Osuji N."/>
            <person name="Pu L.-L."/>
            <person name="Puazo M."/>
            <person name="Qu C."/>
            <person name="Quiroz J."/>
            <person name="Raj R."/>
            <person name="Weissenberger G."/>
            <person name="Xin Y."/>
            <person name="Zou X."/>
            <person name="Han Y."/>
            <person name="Richards S."/>
            <person name="Worley K."/>
            <person name="Muzny D."/>
            <person name="Gibbs R."/>
        </authorList>
    </citation>
    <scope>NUCLEOTIDE SEQUENCE</scope>
    <source>
        <strain evidence="10">Sampled in the wild</strain>
    </source>
</reference>
<dbReference type="PANTHER" id="PTHR12369:SF11">
    <property type="entry name" value="HEXOSYLTRANSFERASE"/>
    <property type="match status" value="1"/>
</dbReference>
<sequence length="598" mass="68370">MASLTFRVNIRLDTHVLKFLMMQTILYHNSSGQDAFTGNLKQKEVHRAITLHPVKNHKQLYRIHNYMRSLKIQELQQKSLALHRDISNMLKQLNVPSNESGSYSIVNKVPLFPISKGKPGYLGDNIIHGLLPGLNQFQPKKEEEVIKWDFISRSLYSDSNANPRRRMEAALREGLDDVLREVMDSINAFSKQRGRVIDFKEVLYAYTRSNPLYGLDFILDLLLVYKKYRGRKMTVPVRRHAYIHRHFLGIDIREVMDGRPVVPTQDPKVPNKFSFEIDLKMGVETLLSSLRSSSTEGYLPQSKVVSFILPLAGRLDAFRRFLHTYETICLQRDEATELVVVLYPDPPEDNTEKIQNAKVVIANQNLQLLRDLQKRYPSAKISVVPVMEDTFARAVALEMGAAHCTDDSLLFLVDVDIAFTADALRRIRLNTIQGHQVYFPIVFSEFDPEIVHANSSTAVTSNHFIVNDDHGYWRNYGFGIVSVYRSDLKAVGGMDTTIRGWGKEDVDLYEKFVRGGKLGTPHLPPGKRVKIFRAADPGLVHIFHLVQCDPKLESTQLSMCQGTRANTFGGIRQLGGMIRLDQNIYKFARDRRKLRDLT</sequence>
<dbReference type="EC" id="2.4.1.-" evidence="9"/>
<dbReference type="GO" id="GO:0047238">
    <property type="term" value="F:glucuronosyl-N-acetylgalactosaminyl-proteoglycan 4-beta-N-acetylgalactosaminyltransferase activity"/>
    <property type="evidence" value="ECO:0007669"/>
    <property type="project" value="TreeGrafter"/>
</dbReference>
<keyword evidence="7 9" id="KW-0333">Golgi apparatus</keyword>
<dbReference type="PANTHER" id="PTHR12369">
    <property type="entry name" value="CHONDROITIN SYNTHASE"/>
    <property type="match status" value="1"/>
</dbReference>
<dbReference type="Gene3D" id="3.90.550.10">
    <property type="entry name" value="Spore Coat Polysaccharide Biosynthesis Protein SpsA, Chain A"/>
    <property type="match status" value="1"/>
</dbReference>
<evidence type="ECO:0000256" key="2">
    <source>
        <dbReference type="ARBA" id="ARBA00009239"/>
    </source>
</evidence>
<dbReference type="Proteomes" id="UP000792457">
    <property type="component" value="Unassembled WGS sequence"/>
</dbReference>
<proteinExistence type="inferred from homology"/>
<accession>A0A8K0JZD3</accession>
<evidence type="ECO:0000256" key="7">
    <source>
        <dbReference type="ARBA" id="ARBA00023034"/>
    </source>
</evidence>
<evidence type="ECO:0000256" key="4">
    <source>
        <dbReference type="ARBA" id="ARBA00022692"/>
    </source>
</evidence>
<keyword evidence="3 9" id="KW-0808">Transferase</keyword>
<evidence type="ECO:0000313" key="11">
    <source>
        <dbReference type="Proteomes" id="UP000792457"/>
    </source>
</evidence>
<comment type="similarity">
    <text evidence="2 9">Belongs to the chondroitin N-acetylgalactosaminyltransferase family.</text>
</comment>